<organism evidence="2 3">
    <name type="scientific">Clostridium collagenovorans DSM 3089</name>
    <dbReference type="NCBI Taxonomy" id="1121306"/>
    <lineage>
        <taxon>Bacteria</taxon>
        <taxon>Bacillati</taxon>
        <taxon>Bacillota</taxon>
        <taxon>Clostridia</taxon>
        <taxon>Eubacteriales</taxon>
        <taxon>Clostridiaceae</taxon>
        <taxon>Clostridium</taxon>
    </lineage>
</organism>
<protein>
    <recommendedName>
        <fullName evidence="4">CNNM transmembrane domain-containing protein</fullName>
    </recommendedName>
</protein>
<keyword evidence="1" id="KW-0812">Transmembrane</keyword>
<dbReference type="STRING" id="1121306.SAMN02745196_00433"/>
<feature type="transmembrane region" description="Helical" evidence="1">
    <location>
        <begin position="20"/>
        <end position="42"/>
    </location>
</feature>
<gene>
    <name evidence="2" type="ORF">SAMN02745196_00433</name>
</gene>
<dbReference type="Proteomes" id="UP000184526">
    <property type="component" value="Unassembled WGS sequence"/>
</dbReference>
<keyword evidence="3" id="KW-1185">Reference proteome</keyword>
<feature type="transmembrane region" description="Helical" evidence="1">
    <location>
        <begin position="145"/>
        <end position="164"/>
    </location>
</feature>
<evidence type="ECO:0000313" key="3">
    <source>
        <dbReference type="Proteomes" id="UP000184526"/>
    </source>
</evidence>
<name>A0A1M5T4L3_9CLOT</name>
<feature type="transmembrane region" description="Helical" evidence="1">
    <location>
        <begin position="48"/>
        <end position="73"/>
    </location>
</feature>
<dbReference type="EMBL" id="FQXP01000003">
    <property type="protein sequence ID" value="SHH45685.1"/>
    <property type="molecule type" value="Genomic_DNA"/>
</dbReference>
<keyword evidence="1" id="KW-1133">Transmembrane helix</keyword>
<evidence type="ECO:0000256" key="1">
    <source>
        <dbReference type="SAM" id="Phobius"/>
    </source>
</evidence>
<evidence type="ECO:0000313" key="2">
    <source>
        <dbReference type="EMBL" id="SHH45685.1"/>
    </source>
</evidence>
<dbReference type="RefSeq" id="WP_072829595.1">
    <property type="nucleotide sequence ID" value="NZ_FQXP01000003.1"/>
</dbReference>
<dbReference type="OrthoDB" id="2111373at2"/>
<accession>A0A1M5T4L3</accession>
<keyword evidence="1" id="KW-0472">Membrane</keyword>
<sequence length="191" mass="20298">MVKEKRNNKKGKTISHKKWVTIIVLWTILLGGGISLLSDMLLSKAELLVAFIILISIILFGIIFDTIGTAVTAAKETPFHAMAAKKVPGAKIAVSLIRNADKVSNFCNDVIGDICGIVSGSAGAIILVKLIGILQTKGITLQNTFMSALIGAIIAAITIGGKALGKSIAISRSNEIIFEVAKIIQIFKKDR</sequence>
<feature type="transmembrane region" description="Helical" evidence="1">
    <location>
        <begin position="110"/>
        <end position="133"/>
    </location>
</feature>
<dbReference type="AlphaFoldDB" id="A0A1M5T4L3"/>
<reference evidence="2 3" key="1">
    <citation type="submission" date="2016-11" db="EMBL/GenBank/DDBJ databases">
        <authorList>
            <person name="Jaros S."/>
            <person name="Januszkiewicz K."/>
            <person name="Wedrychowicz H."/>
        </authorList>
    </citation>
    <scope>NUCLEOTIDE SEQUENCE [LARGE SCALE GENOMIC DNA]</scope>
    <source>
        <strain evidence="2 3">DSM 3089</strain>
    </source>
</reference>
<evidence type="ECO:0008006" key="4">
    <source>
        <dbReference type="Google" id="ProtNLM"/>
    </source>
</evidence>
<proteinExistence type="predicted"/>